<dbReference type="SFLD" id="SFLDG01129">
    <property type="entry name" value="C1.5:_HAD__Beta-PGM__Phosphata"/>
    <property type="match status" value="1"/>
</dbReference>
<feature type="binding site" evidence="5">
    <location>
        <position position="249"/>
    </location>
    <ligand>
        <name>Mg(2+)</name>
        <dbReference type="ChEBI" id="CHEBI:18420"/>
    </ligand>
</feature>
<evidence type="ECO:0000256" key="2">
    <source>
        <dbReference type="PIRNR" id="PIRNR000915"/>
    </source>
</evidence>
<dbReference type="InterPro" id="IPR006349">
    <property type="entry name" value="PGP_euk"/>
</dbReference>
<accession>A0A818ZGE3</accession>
<comment type="caution">
    <text evidence="7">The sequence shown here is derived from an EMBL/GenBank/DDBJ whole genome shotgun (WGS) entry which is preliminary data.</text>
</comment>
<reference evidence="7" key="1">
    <citation type="submission" date="2021-02" db="EMBL/GenBank/DDBJ databases">
        <authorList>
            <person name="Nowell W R."/>
        </authorList>
    </citation>
    <scope>NUCLEOTIDE SEQUENCE</scope>
</reference>
<dbReference type="NCBIfam" id="TIGR01460">
    <property type="entry name" value="HAD-SF-IIA"/>
    <property type="match status" value="1"/>
</dbReference>
<feature type="active site" description="Proton donor" evidence="3">
    <location>
        <position position="30"/>
    </location>
</feature>
<dbReference type="NCBIfam" id="TIGR01452">
    <property type="entry name" value="PGP_euk"/>
    <property type="match status" value="1"/>
</dbReference>
<keyword evidence="5" id="KW-0460">Magnesium</keyword>
<dbReference type="PIRSF" id="PIRSF000915">
    <property type="entry name" value="PGP-type_phosphatase"/>
    <property type="match status" value="1"/>
</dbReference>
<organism evidence="7 8">
    <name type="scientific">Adineta steineri</name>
    <dbReference type="NCBI Taxonomy" id="433720"/>
    <lineage>
        <taxon>Eukaryota</taxon>
        <taxon>Metazoa</taxon>
        <taxon>Spiralia</taxon>
        <taxon>Gnathifera</taxon>
        <taxon>Rotifera</taxon>
        <taxon>Eurotatoria</taxon>
        <taxon>Bdelloidea</taxon>
        <taxon>Adinetida</taxon>
        <taxon>Adinetidae</taxon>
        <taxon>Adineta</taxon>
    </lineage>
</organism>
<evidence type="ECO:0000313" key="7">
    <source>
        <dbReference type="EMBL" id="CAF3763326.1"/>
    </source>
</evidence>
<dbReference type="Proteomes" id="UP000663844">
    <property type="component" value="Unassembled WGS sequence"/>
</dbReference>
<dbReference type="EMBL" id="CAJOAZ010001093">
    <property type="protein sequence ID" value="CAF3763326.1"/>
    <property type="molecule type" value="Genomic_DNA"/>
</dbReference>
<evidence type="ECO:0000256" key="4">
    <source>
        <dbReference type="PIRSR" id="PIRSR000915-2"/>
    </source>
</evidence>
<dbReference type="GO" id="GO:0016791">
    <property type="term" value="F:phosphatase activity"/>
    <property type="evidence" value="ECO:0007669"/>
    <property type="project" value="InterPro"/>
</dbReference>
<dbReference type="AlphaFoldDB" id="A0A818ZGE3"/>
<evidence type="ECO:0000313" key="8">
    <source>
        <dbReference type="Proteomes" id="UP000663844"/>
    </source>
</evidence>
<dbReference type="GO" id="GO:0005737">
    <property type="term" value="C:cytoplasm"/>
    <property type="evidence" value="ECO:0007669"/>
    <property type="project" value="TreeGrafter"/>
</dbReference>
<feature type="active site" description="Nucleophile" evidence="3">
    <location>
        <position position="28"/>
    </location>
</feature>
<evidence type="ECO:0000256" key="3">
    <source>
        <dbReference type="PIRSR" id="PIRSR000915-1"/>
    </source>
</evidence>
<keyword evidence="1 2" id="KW-0378">Hydrolase</keyword>
<evidence type="ECO:0000256" key="1">
    <source>
        <dbReference type="ARBA" id="ARBA00022801"/>
    </source>
</evidence>
<feature type="binding site" evidence="4">
    <location>
        <position position="223"/>
    </location>
    <ligand>
        <name>substrate</name>
    </ligand>
</feature>
<protein>
    <recommendedName>
        <fullName evidence="9">4-nitrophenylphosphatase</fullName>
    </recommendedName>
</protein>
<evidence type="ECO:0000313" key="6">
    <source>
        <dbReference type="EMBL" id="CAF1070639.1"/>
    </source>
</evidence>
<gene>
    <name evidence="6" type="ORF">JYZ213_LOCUS19736</name>
    <name evidence="7" type="ORF">OXD698_LOCUS16150</name>
</gene>
<dbReference type="Gene3D" id="3.40.50.1000">
    <property type="entry name" value="HAD superfamily/HAD-like"/>
    <property type="match status" value="2"/>
</dbReference>
<evidence type="ECO:0000256" key="5">
    <source>
        <dbReference type="PIRSR" id="PIRSR000915-3"/>
    </source>
</evidence>
<sequence>MSTNEVCVGLTEIHSKSLLNNNDTFLFDCDGVLWNFPEIFPGAIELLNYLTEQGKQLFFVTNNSTKTQDDYAKRFSDIGYKAKPEQIICTAWLTAQHLKSINFKGQCYVIGMQSMAHELEKEGFQICGGIGPDPLASDANAMKTDTLKLDKNVDCVISALDLHISYIKILKAATYLNRPNVLFLATNDDASLPQSDEIVMPGAGAVLASVAAASCRAPTILGKPHAAMFDAIRLAFPDVDPKRTVMIGDRVETDIAFGNRQGATTLLVFSGATSEKNLNNLKQNVEKKTAEQDNLPNFCVKDVGQFLQFLQSTEKK</sequence>
<comment type="similarity">
    <text evidence="2">Belongs to the HAD-like hydrolase superfamily.</text>
</comment>
<dbReference type="PANTHER" id="PTHR19288:SF93">
    <property type="entry name" value="FI11325P-RELATED"/>
    <property type="match status" value="1"/>
</dbReference>
<dbReference type="Pfam" id="PF13344">
    <property type="entry name" value="Hydrolase_6"/>
    <property type="match status" value="1"/>
</dbReference>
<comment type="cofactor">
    <cofactor evidence="5">
        <name>Mg(2+)</name>
        <dbReference type="ChEBI" id="CHEBI:18420"/>
    </cofactor>
    <text evidence="5">Divalent metal ions. Mg(2+) is the most effective.</text>
</comment>
<dbReference type="InterPro" id="IPR036412">
    <property type="entry name" value="HAD-like_sf"/>
</dbReference>
<dbReference type="InterPro" id="IPR023214">
    <property type="entry name" value="HAD_sf"/>
</dbReference>
<dbReference type="SUPFAM" id="SSF56784">
    <property type="entry name" value="HAD-like"/>
    <property type="match status" value="1"/>
</dbReference>
<dbReference type="SFLD" id="SFLDS00003">
    <property type="entry name" value="Haloacid_Dehalogenase"/>
    <property type="match status" value="1"/>
</dbReference>
<dbReference type="Proteomes" id="UP000663845">
    <property type="component" value="Unassembled WGS sequence"/>
</dbReference>
<feature type="binding site" evidence="5">
    <location>
        <position position="30"/>
    </location>
    <ligand>
        <name>Mg(2+)</name>
        <dbReference type="ChEBI" id="CHEBI:18420"/>
    </ligand>
</feature>
<dbReference type="PANTHER" id="PTHR19288">
    <property type="entry name" value="4-NITROPHENYLPHOSPHATASE-RELATED"/>
    <property type="match status" value="1"/>
</dbReference>
<dbReference type="GO" id="GO:0046872">
    <property type="term" value="F:metal ion binding"/>
    <property type="evidence" value="ECO:0007669"/>
    <property type="project" value="UniProtKB-KW"/>
</dbReference>
<feature type="binding site" evidence="5">
    <location>
        <position position="28"/>
    </location>
    <ligand>
        <name>Mg(2+)</name>
        <dbReference type="ChEBI" id="CHEBI:18420"/>
    </ligand>
</feature>
<keyword evidence="5" id="KW-0479">Metal-binding</keyword>
<dbReference type="EMBL" id="CAJNOG010000202">
    <property type="protein sequence ID" value="CAF1070639.1"/>
    <property type="molecule type" value="Genomic_DNA"/>
</dbReference>
<dbReference type="InterPro" id="IPR006357">
    <property type="entry name" value="HAD-SF_hydro_IIA"/>
</dbReference>
<dbReference type="Pfam" id="PF13242">
    <property type="entry name" value="Hydrolase_like"/>
    <property type="match status" value="1"/>
</dbReference>
<evidence type="ECO:0008006" key="9">
    <source>
        <dbReference type="Google" id="ProtNLM"/>
    </source>
</evidence>
<name>A0A818ZGE3_9BILA</name>
<proteinExistence type="inferred from homology"/>